<dbReference type="HOGENOM" id="CLU_127515_4_2_2"/>
<dbReference type="EMBL" id="CP002588">
    <property type="protein sequence ID" value="AEA46186.1"/>
    <property type="molecule type" value="Genomic_DNA"/>
</dbReference>
<dbReference type="STRING" id="693661.Arcve_0145"/>
<dbReference type="InterPro" id="IPR027396">
    <property type="entry name" value="DsrEFH-like"/>
</dbReference>
<accession>F2KN85</accession>
<gene>
    <name evidence="1" type="ordered locus">Arcve_0145</name>
</gene>
<dbReference type="PANTHER" id="PTHR37691">
    <property type="entry name" value="BLR3518 PROTEIN"/>
    <property type="match status" value="1"/>
</dbReference>
<dbReference type="InterPro" id="IPR003787">
    <property type="entry name" value="Sulphur_relay_DsrE/F-like"/>
</dbReference>
<proteinExistence type="predicted"/>
<organism evidence="1 2">
    <name type="scientific">Archaeoglobus veneficus (strain DSM 11195 / SNP6)</name>
    <dbReference type="NCBI Taxonomy" id="693661"/>
    <lineage>
        <taxon>Archaea</taxon>
        <taxon>Methanobacteriati</taxon>
        <taxon>Methanobacteriota</taxon>
        <taxon>Archaeoglobi</taxon>
        <taxon>Archaeoglobales</taxon>
        <taxon>Archaeoglobaceae</taxon>
        <taxon>Archaeoglobus</taxon>
    </lineage>
</organism>
<dbReference type="AlphaFoldDB" id="F2KN85"/>
<dbReference type="SUPFAM" id="SSF75169">
    <property type="entry name" value="DsrEFH-like"/>
    <property type="match status" value="1"/>
</dbReference>
<dbReference type="Proteomes" id="UP000008136">
    <property type="component" value="Chromosome"/>
</dbReference>
<dbReference type="eggNOG" id="arCOG04394">
    <property type="taxonomic scope" value="Archaea"/>
</dbReference>
<dbReference type="Gene3D" id="3.40.1260.10">
    <property type="entry name" value="DsrEFH-like"/>
    <property type="match status" value="1"/>
</dbReference>
<reference evidence="1 2" key="1">
    <citation type="submission" date="2011-03" db="EMBL/GenBank/DDBJ databases">
        <title>The complete genome of Archaeoglobus veneficus SNP6.</title>
        <authorList>
            <consortium name="US DOE Joint Genome Institute (JGI-PGF)"/>
            <person name="Lucas S."/>
            <person name="Copeland A."/>
            <person name="Lapidus A."/>
            <person name="Bruce D."/>
            <person name="Goodwin L."/>
            <person name="Pitluck S."/>
            <person name="Kyrpides N."/>
            <person name="Mavromatis K."/>
            <person name="Pagani I."/>
            <person name="Ivanova N."/>
            <person name="Mikhailova N."/>
            <person name="Lu M."/>
            <person name="Detter J.C."/>
            <person name="Tapia R."/>
            <person name="Han C."/>
            <person name="Land M."/>
            <person name="Hauser L."/>
            <person name="Markowitz V."/>
            <person name="Cheng J.-F."/>
            <person name="Hugenholtz P."/>
            <person name="Woyke T."/>
            <person name="Wu D."/>
            <person name="Spring S."/>
            <person name="Brambilla E."/>
            <person name="Klenk H.-P."/>
            <person name="Eisen J.A."/>
        </authorList>
    </citation>
    <scope>NUCLEOTIDE SEQUENCE [LARGE SCALE GENOMIC DNA]</scope>
    <source>
        <strain>SNP6</strain>
    </source>
</reference>
<dbReference type="RefSeq" id="WP_013682862.1">
    <property type="nucleotide sequence ID" value="NC_015320.1"/>
</dbReference>
<name>F2KN85_ARCVS</name>
<dbReference type="Pfam" id="PF02635">
    <property type="entry name" value="DsrE"/>
    <property type="match status" value="1"/>
</dbReference>
<dbReference type="KEGG" id="ave:Arcve_0145"/>
<dbReference type="PANTHER" id="PTHR37691:SF1">
    <property type="entry name" value="BLR3518 PROTEIN"/>
    <property type="match status" value="1"/>
</dbReference>
<keyword evidence="2" id="KW-1185">Reference proteome</keyword>
<dbReference type="GeneID" id="10393237"/>
<evidence type="ECO:0000313" key="2">
    <source>
        <dbReference type="Proteomes" id="UP000008136"/>
    </source>
</evidence>
<protein>
    <submittedName>
        <fullName evidence="1">Uncharacterized protein</fullName>
    </submittedName>
</protein>
<evidence type="ECO:0000313" key="1">
    <source>
        <dbReference type="EMBL" id="AEA46186.1"/>
    </source>
</evidence>
<sequence>MYKAVFHVDMDDTPVFELTLANITNFLKDVGDAEVALLANGFAVKLFVKSANEKFREKLEELHKKRVKFYVCNNALNAHKINKDEIFEFCEVVPAGITKLVELQQAGYAYIKP</sequence>